<reference evidence="2" key="2">
    <citation type="submission" date="2024-06" db="EMBL/GenBank/DDBJ databases">
        <authorList>
            <person name="Petrova K.O."/>
            <person name="Toshchakov S.V."/>
            <person name="Boltjanskaja Y.V."/>
            <person name="Kevbrin V.V."/>
        </authorList>
    </citation>
    <scope>NUCLEOTIDE SEQUENCE</scope>
    <source>
        <strain evidence="2">Z-710</strain>
    </source>
</reference>
<dbReference type="EC" id="2.7.7.33" evidence="2"/>
<name>A0AAU8HV49_9FIRM</name>
<dbReference type="CDD" id="cd02524">
    <property type="entry name" value="G1P_cytidylyltransferase"/>
    <property type="match status" value="1"/>
</dbReference>
<dbReference type="PANTHER" id="PTHR47183:SF2">
    <property type="entry name" value="GLUCOSE-1-PHOSPHATE CYTIDYLYLTRANSFERASE-RELATED"/>
    <property type="match status" value="1"/>
</dbReference>
<feature type="domain" description="Nucleotidyl transferase" evidence="1">
    <location>
        <begin position="2"/>
        <end position="246"/>
    </location>
</feature>
<evidence type="ECO:0000313" key="2">
    <source>
        <dbReference type="EMBL" id="XCI29248.1"/>
    </source>
</evidence>
<reference evidence="2" key="1">
    <citation type="journal article" date="2018" name="Antonie Van Leeuwenhoek">
        <title>Proteinivorax hydrogeniformans sp. nov., an anaerobic, haloalkaliphilic bacterium fermenting proteinaceous compounds with high hydrogen production.</title>
        <authorList>
            <person name="Boltyanskaya Y."/>
            <person name="Detkova E."/>
            <person name="Pimenov N."/>
            <person name="Kevbrin V."/>
        </authorList>
    </citation>
    <scope>NUCLEOTIDE SEQUENCE</scope>
    <source>
        <strain evidence="2">Z-710</strain>
    </source>
</reference>
<organism evidence="2">
    <name type="scientific">Proteinivorax hydrogeniformans</name>
    <dbReference type="NCBI Taxonomy" id="1826727"/>
    <lineage>
        <taxon>Bacteria</taxon>
        <taxon>Bacillati</taxon>
        <taxon>Bacillota</taxon>
        <taxon>Clostridia</taxon>
        <taxon>Eubacteriales</taxon>
        <taxon>Proteinivoracaceae</taxon>
        <taxon>Proteinivorax</taxon>
    </lineage>
</organism>
<proteinExistence type="predicted"/>
<dbReference type="InterPro" id="IPR005835">
    <property type="entry name" value="NTP_transferase_dom"/>
</dbReference>
<keyword evidence="2" id="KW-0808">Transferase</keyword>
<evidence type="ECO:0000259" key="1">
    <source>
        <dbReference type="Pfam" id="PF00483"/>
    </source>
</evidence>
<gene>
    <name evidence="2" type="primary">rfbF</name>
    <name evidence="2" type="ORF">PRVXH_000559</name>
</gene>
<sequence>MKAVILCGGKGMRMGGEVSYTCKPLIKVGGMPILWHIMKIYKSYGINEFVLCLGHNGDAIKEYFLNLDWKTNDFQLKIGSNYKEIKILKNREEWNITFADTGLDTMTGGRIKRIKKYISDDEFMLTYGDGVSDIPLDKLLNFHRQNRKIATVTGVKQKSGFGFLEAEGDVVKSFIEKPLLNGWVNGGFFVLNREVFDFIEGDKTVWEQQPLKKLVQENQLAMYQHDGFWHCMDTVKDVHSLNELWNKNDKAWVRW</sequence>
<dbReference type="RefSeq" id="WP_353893796.1">
    <property type="nucleotide sequence ID" value="NZ_CP159485.1"/>
</dbReference>
<keyword evidence="2" id="KW-0548">Nucleotidyltransferase</keyword>
<dbReference type="InterPro" id="IPR013446">
    <property type="entry name" value="G1P_cyt_trans-like"/>
</dbReference>
<dbReference type="AlphaFoldDB" id="A0AAU8HV49"/>
<dbReference type="InterPro" id="IPR046981">
    <property type="entry name" value="G1P_cyt_trans"/>
</dbReference>
<dbReference type="InterPro" id="IPR029044">
    <property type="entry name" value="Nucleotide-diphossugar_trans"/>
</dbReference>
<dbReference type="NCBIfam" id="TIGR02623">
    <property type="entry name" value="G1P_cyt_trans"/>
    <property type="match status" value="1"/>
</dbReference>
<dbReference type="GO" id="GO:0047343">
    <property type="term" value="F:glucose-1-phosphate cytidylyltransferase activity"/>
    <property type="evidence" value="ECO:0007669"/>
    <property type="project" value="UniProtKB-EC"/>
</dbReference>
<dbReference type="EMBL" id="CP159485">
    <property type="protein sequence ID" value="XCI29248.1"/>
    <property type="molecule type" value="Genomic_DNA"/>
</dbReference>
<accession>A0AAU8HV49</accession>
<dbReference type="PANTHER" id="PTHR47183">
    <property type="entry name" value="GLUCOSE-1-PHOSPHATE CYTIDYLYLTRANSFERASE-RELATED"/>
    <property type="match status" value="1"/>
</dbReference>
<protein>
    <submittedName>
        <fullName evidence="2">Glucose-1-phosphate cytidylyltransferase</fullName>
        <ecNumber evidence="2">2.7.7.33</ecNumber>
    </submittedName>
</protein>
<dbReference type="Gene3D" id="3.90.550.10">
    <property type="entry name" value="Spore Coat Polysaccharide Biosynthesis Protein SpsA, Chain A"/>
    <property type="match status" value="1"/>
</dbReference>
<dbReference type="GO" id="GO:0009243">
    <property type="term" value="P:O antigen biosynthetic process"/>
    <property type="evidence" value="ECO:0007669"/>
    <property type="project" value="InterPro"/>
</dbReference>
<dbReference type="SUPFAM" id="SSF53448">
    <property type="entry name" value="Nucleotide-diphospho-sugar transferases"/>
    <property type="match status" value="1"/>
</dbReference>
<dbReference type="Pfam" id="PF00483">
    <property type="entry name" value="NTP_transferase"/>
    <property type="match status" value="1"/>
</dbReference>